<organism evidence="1 2">
    <name type="scientific">Lentinula lateritia</name>
    <dbReference type="NCBI Taxonomy" id="40482"/>
    <lineage>
        <taxon>Eukaryota</taxon>
        <taxon>Fungi</taxon>
        <taxon>Dikarya</taxon>
        <taxon>Basidiomycota</taxon>
        <taxon>Agaricomycotina</taxon>
        <taxon>Agaricomycetes</taxon>
        <taxon>Agaricomycetidae</taxon>
        <taxon>Agaricales</taxon>
        <taxon>Marasmiineae</taxon>
        <taxon>Omphalotaceae</taxon>
        <taxon>Lentinula</taxon>
    </lineage>
</organism>
<dbReference type="EMBL" id="JANVFT010000072">
    <property type="protein sequence ID" value="KAJ4476117.1"/>
    <property type="molecule type" value="Genomic_DNA"/>
</dbReference>
<gene>
    <name evidence="1" type="ORF">C8R41DRAFT_869768</name>
</gene>
<proteinExistence type="predicted"/>
<protein>
    <submittedName>
        <fullName evidence="1">Uncharacterized protein</fullName>
    </submittedName>
</protein>
<comment type="caution">
    <text evidence="1">The sequence shown here is derived from an EMBL/GenBank/DDBJ whole genome shotgun (WGS) entry which is preliminary data.</text>
</comment>
<name>A0ABQ8V5W9_9AGAR</name>
<evidence type="ECO:0000313" key="1">
    <source>
        <dbReference type="EMBL" id="KAJ4476117.1"/>
    </source>
</evidence>
<keyword evidence="2" id="KW-1185">Reference proteome</keyword>
<dbReference type="Proteomes" id="UP001150217">
    <property type="component" value="Unassembled WGS sequence"/>
</dbReference>
<evidence type="ECO:0000313" key="2">
    <source>
        <dbReference type="Proteomes" id="UP001150217"/>
    </source>
</evidence>
<reference evidence="1" key="1">
    <citation type="submission" date="2022-08" db="EMBL/GenBank/DDBJ databases">
        <title>A Global Phylogenomic Analysis of the Shiitake Genus Lentinula.</title>
        <authorList>
            <consortium name="DOE Joint Genome Institute"/>
            <person name="Sierra-Patev S."/>
            <person name="Min B."/>
            <person name="Naranjo-Ortiz M."/>
            <person name="Looney B."/>
            <person name="Konkel Z."/>
            <person name="Slot J.C."/>
            <person name="Sakamoto Y."/>
            <person name="Steenwyk J.L."/>
            <person name="Rokas A."/>
            <person name="Carro J."/>
            <person name="Camarero S."/>
            <person name="Ferreira P."/>
            <person name="Molpeceres G."/>
            <person name="Ruiz-Duenas F.J."/>
            <person name="Serrano A."/>
            <person name="Henrissat B."/>
            <person name="Drula E."/>
            <person name="Hughes K.W."/>
            <person name="Mata J.L."/>
            <person name="Ishikawa N.K."/>
            <person name="Vargas-Isla R."/>
            <person name="Ushijima S."/>
            <person name="Smith C.A."/>
            <person name="Ahrendt S."/>
            <person name="Andreopoulos W."/>
            <person name="He G."/>
            <person name="Labutti K."/>
            <person name="Lipzen A."/>
            <person name="Ng V."/>
            <person name="Riley R."/>
            <person name="Sandor L."/>
            <person name="Barry K."/>
            <person name="Martinez A.T."/>
            <person name="Xiao Y."/>
            <person name="Gibbons J.G."/>
            <person name="Terashima K."/>
            <person name="Grigoriev I.V."/>
            <person name="Hibbett D.S."/>
        </authorList>
    </citation>
    <scope>NUCLEOTIDE SEQUENCE</scope>
    <source>
        <strain evidence="1">RHP3577 ss4</strain>
    </source>
</reference>
<accession>A0ABQ8V5W9</accession>
<sequence>MTEEEAILAIILLPDNPTPVVAKIPKVPIDQDGNPSANAVHNLLRRKHHILGLDYLHPVVMQRLVSLTNAQTAYTSNMHIFGWGDPELPLHVEVCNNAPDCNRGEGEAYWRVPILAICISDDAQAQLNAKVEDTALLMAYFQRSFANCRSILESLQHQWKLSNNNNIITSSYLKLMSIVGQYLHQLLHLRASAKPGYSAKG</sequence>